<dbReference type="Pfam" id="PF14223">
    <property type="entry name" value="Retrotran_gag_2"/>
    <property type="match status" value="1"/>
</dbReference>
<name>A0ABD0ZYH7_CARAN</name>
<protein>
    <submittedName>
        <fullName evidence="2">Retrovirus-related Pol polyprotein from transposon TNT 1-94</fullName>
    </submittedName>
</protein>
<reference evidence="2 3" key="1">
    <citation type="submission" date="2024-04" db="EMBL/GenBank/DDBJ databases">
        <title>Genome assembly C_amara_ONT_v2.</title>
        <authorList>
            <person name="Yant L."/>
            <person name="Moore C."/>
            <person name="Slenker M."/>
        </authorList>
    </citation>
    <scope>NUCLEOTIDE SEQUENCE [LARGE SCALE GENOMIC DNA]</scope>
    <source>
        <tissue evidence="2">Leaf</tissue>
    </source>
</reference>
<evidence type="ECO:0000313" key="3">
    <source>
        <dbReference type="Proteomes" id="UP001558713"/>
    </source>
</evidence>
<organism evidence="2 3">
    <name type="scientific">Cardamine amara subsp. amara</name>
    <dbReference type="NCBI Taxonomy" id="228776"/>
    <lineage>
        <taxon>Eukaryota</taxon>
        <taxon>Viridiplantae</taxon>
        <taxon>Streptophyta</taxon>
        <taxon>Embryophyta</taxon>
        <taxon>Tracheophyta</taxon>
        <taxon>Spermatophyta</taxon>
        <taxon>Magnoliopsida</taxon>
        <taxon>eudicotyledons</taxon>
        <taxon>Gunneridae</taxon>
        <taxon>Pentapetalae</taxon>
        <taxon>rosids</taxon>
        <taxon>malvids</taxon>
        <taxon>Brassicales</taxon>
        <taxon>Brassicaceae</taxon>
        <taxon>Cardamineae</taxon>
        <taxon>Cardamine</taxon>
    </lineage>
</organism>
<keyword evidence="3" id="KW-1185">Reference proteome</keyword>
<evidence type="ECO:0000256" key="1">
    <source>
        <dbReference type="SAM" id="MobiDB-lite"/>
    </source>
</evidence>
<sequence>MSNTRVEVDRFDGTGDFSLWKVRMLAHFGVLGLKEILTDEQLLKDSTGSGEEAAAAEKDSQTSTAGDSVRSPSIDPAKFEKSEKAKDLIVLNVGNQVLRKITNCETAAAMWSTLNRLYMETSLPNRIYLQLKFYTFKMTDSKSIDGNVDEFLKLVADLSNIGVEVTRRGSSYPVIEFII</sequence>
<dbReference type="EMBL" id="JBANAX010000638">
    <property type="protein sequence ID" value="KAL1199655.1"/>
    <property type="molecule type" value="Genomic_DNA"/>
</dbReference>
<dbReference type="AlphaFoldDB" id="A0ABD0ZYH7"/>
<dbReference type="Proteomes" id="UP001558713">
    <property type="component" value="Unassembled WGS sequence"/>
</dbReference>
<evidence type="ECO:0000313" key="2">
    <source>
        <dbReference type="EMBL" id="KAL1199655.1"/>
    </source>
</evidence>
<comment type="caution">
    <text evidence="2">The sequence shown here is derived from an EMBL/GenBank/DDBJ whole genome shotgun (WGS) entry which is preliminary data.</text>
</comment>
<accession>A0ABD0ZYH7</accession>
<feature type="region of interest" description="Disordered" evidence="1">
    <location>
        <begin position="48"/>
        <end position="76"/>
    </location>
</feature>
<gene>
    <name evidence="2" type="ORF">V5N11_019416</name>
</gene>
<proteinExistence type="predicted"/>